<proteinExistence type="predicted"/>
<dbReference type="Gene3D" id="2.60.40.10">
    <property type="entry name" value="Immunoglobulins"/>
    <property type="match status" value="2"/>
</dbReference>
<accession>A0ABM3YKD3</accession>
<feature type="chain" id="PRO_5045787517" evidence="3">
    <location>
        <begin position="24"/>
        <end position="587"/>
    </location>
</feature>
<dbReference type="Pfam" id="PF09294">
    <property type="entry name" value="Interfer-bind"/>
    <property type="match status" value="1"/>
</dbReference>
<organism evidence="6 7">
    <name type="scientific">Erinaceus europaeus</name>
    <name type="common">Western European hedgehog</name>
    <dbReference type="NCBI Taxonomy" id="9365"/>
    <lineage>
        <taxon>Eukaryota</taxon>
        <taxon>Metazoa</taxon>
        <taxon>Chordata</taxon>
        <taxon>Craniata</taxon>
        <taxon>Vertebrata</taxon>
        <taxon>Euteleostomi</taxon>
        <taxon>Mammalia</taxon>
        <taxon>Eutheria</taxon>
        <taxon>Laurasiatheria</taxon>
        <taxon>Eulipotyphla</taxon>
        <taxon>Erinaceidae</taxon>
        <taxon>Erinaceinae</taxon>
        <taxon>Erinaceus</taxon>
    </lineage>
</organism>
<dbReference type="Proteomes" id="UP001652624">
    <property type="component" value="Chromosome 13"/>
</dbReference>
<dbReference type="PANTHER" id="PTHR20859">
    <property type="entry name" value="INTERFERON/INTERLEUKIN RECEPTOR"/>
    <property type="match status" value="1"/>
</dbReference>
<dbReference type="InterPro" id="IPR013783">
    <property type="entry name" value="Ig-like_fold"/>
</dbReference>
<keyword evidence="7" id="KW-0675">Receptor</keyword>
<keyword evidence="2" id="KW-1133">Transmembrane helix</keyword>
<dbReference type="InterPro" id="IPR003961">
    <property type="entry name" value="FN3_dom"/>
</dbReference>
<dbReference type="RefSeq" id="XP_060061527.1">
    <property type="nucleotide sequence ID" value="XM_060205544.1"/>
</dbReference>
<evidence type="ECO:0000256" key="1">
    <source>
        <dbReference type="SAM" id="MobiDB-lite"/>
    </source>
</evidence>
<evidence type="ECO:0000256" key="3">
    <source>
        <dbReference type="SAM" id="SignalP"/>
    </source>
</evidence>
<feature type="region of interest" description="Disordered" evidence="1">
    <location>
        <begin position="361"/>
        <end position="395"/>
    </location>
</feature>
<evidence type="ECO:0000259" key="4">
    <source>
        <dbReference type="Pfam" id="PF01108"/>
    </source>
</evidence>
<evidence type="ECO:0000313" key="7">
    <source>
        <dbReference type="RefSeq" id="XP_060061527.1"/>
    </source>
</evidence>
<keyword evidence="2" id="KW-0812">Transmembrane</keyword>
<evidence type="ECO:0000259" key="5">
    <source>
        <dbReference type="Pfam" id="PF09294"/>
    </source>
</evidence>
<dbReference type="PANTHER" id="PTHR20859:SF53">
    <property type="entry name" value="INTERLEUKIN-22 RECEPTOR SUBUNIT ALPHA-1"/>
    <property type="match status" value="1"/>
</dbReference>
<keyword evidence="6" id="KW-1185">Reference proteome</keyword>
<dbReference type="InterPro" id="IPR036116">
    <property type="entry name" value="FN3_sf"/>
</dbReference>
<dbReference type="SUPFAM" id="SSF49265">
    <property type="entry name" value="Fibronectin type III"/>
    <property type="match status" value="2"/>
</dbReference>
<dbReference type="InterPro" id="IPR050650">
    <property type="entry name" value="Type-II_Cytokine-TF_Rcpt"/>
</dbReference>
<gene>
    <name evidence="7" type="primary">IL22RA1</name>
</gene>
<protein>
    <submittedName>
        <fullName evidence="7">Interleukin-22 receptor subunit alpha-1</fullName>
    </submittedName>
</protein>
<keyword evidence="3" id="KW-0732">Signal</keyword>
<name>A0ABM3YKD3_ERIEU</name>
<evidence type="ECO:0000256" key="2">
    <source>
        <dbReference type="SAM" id="Phobius"/>
    </source>
</evidence>
<keyword evidence="2" id="KW-0472">Membrane</keyword>
<sequence length="587" mass="65090">MKALCRDLMRTLLMTILAAGSLAAQLAEDASDLLQHVNFQSSNFETNLTWDSGTENAVDTVYSVEYKEYGEKDWLIKKGCQQITRKFCNLTKETSEFRKPYYAKVTAISTGGRSVSKMTPRFISLAQTNINPPDVTCIPKVRSIQMVVHPSFTPVHSGVKQLTLEDIYDDLCYHLELSVNHTYKMTQSLEGKQREYEFTELTPDTEFSGTVTIMVPSLSKKSSPYVCRVKTLPDPAWTYSFSGAFLFFMGFLVAVLCYLSYRYVTKPPSPPNSLNIQPVLTFQPLRFIQEHVLIPVFELSSSSNLAQPVQYSQVQVSLPREPLGAPQLHSLSETTYLGQLDSSILQPARMPPHQTLSSLSYAPQAATEVSPPSYAPQVTSKAKPSFYKPQPHPEVQPPSYMPQATLDTWPPSYGVCMEGSGTDSPPMTLCSPKHLGSEGQLLQEAPAGSYVPGGPSLKEVSYLASEELQEAKFSYRHLESHKDPNLLHREDPGTPDYLKGQLPLLSSVQIEGQPMSLLPQTASLPCSPTNQGPSSWGLLDSIMCPKDEGLVSETKAKSLDCQDSEVEPQAEVDFVFRDLALTVQWES</sequence>
<feature type="domain" description="Fibronectin type-III" evidence="4">
    <location>
        <begin position="14"/>
        <end position="114"/>
    </location>
</feature>
<feature type="transmembrane region" description="Helical" evidence="2">
    <location>
        <begin position="236"/>
        <end position="259"/>
    </location>
</feature>
<dbReference type="Pfam" id="PF01108">
    <property type="entry name" value="Tissue_fac"/>
    <property type="match status" value="1"/>
</dbReference>
<dbReference type="InterPro" id="IPR015373">
    <property type="entry name" value="Interferon/interleukin_rcp_dom"/>
</dbReference>
<feature type="domain" description="Interferon/interleukin receptor" evidence="5">
    <location>
        <begin position="128"/>
        <end position="227"/>
    </location>
</feature>
<reference evidence="7" key="1">
    <citation type="submission" date="2025-08" db="UniProtKB">
        <authorList>
            <consortium name="RefSeq"/>
        </authorList>
    </citation>
    <scope>IDENTIFICATION</scope>
</reference>
<feature type="signal peptide" evidence="3">
    <location>
        <begin position="1"/>
        <end position="23"/>
    </location>
</feature>
<dbReference type="GeneID" id="103113094"/>
<evidence type="ECO:0000313" key="6">
    <source>
        <dbReference type="Proteomes" id="UP001652624"/>
    </source>
</evidence>